<keyword evidence="7" id="KW-0378">Hydrolase</keyword>
<dbReference type="EMBL" id="JACGWJ010000013">
    <property type="protein sequence ID" value="KAL0379278.1"/>
    <property type="molecule type" value="Genomic_DNA"/>
</dbReference>
<comment type="function">
    <text evidence="14">Catalyzes the hydrolysis of acyl-CoAs into free fatty acids and coenzyme A (CoASH), regulating their respective intracellular levels. Has acyl-CoA thioesterase activity towards medium (C12) and long-chain (C18) fatty acyl-CoA substrates. Can also hydrolyze 3-hydroxyphenylacetyl-CoA and 3,4-dihydroxyphenylacetyl-CoA (in vitro). May play a role in controlling adaptive thermogenesis.</text>
</comment>
<dbReference type="Gene3D" id="3.10.129.10">
    <property type="entry name" value="Hotdog Thioesterase"/>
    <property type="match status" value="1"/>
</dbReference>
<evidence type="ECO:0000256" key="8">
    <source>
        <dbReference type="ARBA" id="ARBA00022990"/>
    </source>
</evidence>
<keyword evidence="6" id="KW-0963">Cytoplasm</keyword>
<evidence type="ECO:0000256" key="7">
    <source>
        <dbReference type="ARBA" id="ARBA00022801"/>
    </source>
</evidence>
<dbReference type="InterPro" id="IPR006683">
    <property type="entry name" value="Thioestr_dom"/>
</dbReference>
<dbReference type="GO" id="GO:0006629">
    <property type="term" value="P:lipid metabolic process"/>
    <property type="evidence" value="ECO:0007669"/>
    <property type="project" value="UniProtKB-KW"/>
</dbReference>
<dbReference type="NCBIfam" id="TIGR00369">
    <property type="entry name" value="unchar_dom_1"/>
    <property type="match status" value="1"/>
</dbReference>
<evidence type="ECO:0000256" key="14">
    <source>
        <dbReference type="ARBA" id="ARBA00058205"/>
    </source>
</evidence>
<name>A0AAW2RIJ4_SESRA</name>
<dbReference type="GO" id="GO:0005739">
    <property type="term" value="C:mitochondrion"/>
    <property type="evidence" value="ECO:0007669"/>
    <property type="project" value="UniProtKB-SubCell"/>
</dbReference>
<dbReference type="GO" id="GO:0005829">
    <property type="term" value="C:cytosol"/>
    <property type="evidence" value="ECO:0007669"/>
    <property type="project" value="UniProtKB-SubCell"/>
</dbReference>
<evidence type="ECO:0000256" key="5">
    <source>
        <dbReference type="ARBA" id="ARBA00008324"/>
    </source>
</evidence>
<evidence type="ECO:0000256" key="18">
    <source>
        <dbReference type="ARBA" id="ARBA00083956"/>
    </source>
</evidence>
<gene>
    <name evidence="20" type="ORF">Sradi_3233300</name>
</gene>
<dbReference type="CDD" id="cd03443">
    <property type="entry name" value="PaaI_thioesterase"/>
    <property type="match status" value="1"/>
</dbReference>
<proteinExistence type="inferred from homology"/>
<comment type="catalytic activity">
    <reaction evidence="13">
        <text>a fatty acyl-CoA + H2O = a fatty acid + CoA + H(+)</text>
        <dbReference type="Rhea" id="RHEA:16781"/>
        <dbReference type="ChEBI" id="CHEBI:15377"/>
        <dbReference type="ChEBI" id="CHEBI:15378"/>
        <dbReference type="ChEBI" id="CHEBI:28868"/>
        <dbReference type="ChEBI" id="CHEBI:57287"/>
        <dbReference type="ChEBI" id="CHEBI:77636"/>
    </reaction>
    <physiologicalReaction direction="left-to-right" evidence="13">
        <dbReference type="Rhea" id="RHEA:16782"/>
    </physiologicalReaction>
</comment>
<organism evidence="20">
    <name type="scientific">Sesamum radiatum</name>
    <name type="common">Black benniseed</name>
    <dbReference type="NCBI Taxonomy" id="300843"/>
    <lineage>
        <taxon>Eukaryota</taxon>
        <taxon>Viridiplantae</taxon>
        <taxon>Streptophyta</taxon>
        <taxon>Embryophyta</taxon>
        <taxon>Tracheophyta</taxon>
        <taxon>Spermatophyta</taxon>
        <taxon>Magnoliopsida</taxon>
        <taxon>eudicotyledons</taxon>
        <taxon>Gunneridae</taxon>
        <taxon>Pentapetalae</taxon>
        <taxon>asterids</taxon>
        <taxon>lamiids</taxon>
        <taxon>Lamiales</taxon>
        <taxon>Pedaliaceae</taxon>
        <taxon>Sesamum</taxon>
    </lineage>
</organism>
<dbReference type="PANTHER" id="PTHR21660">
    <property type="entry name" value="THIOESTERASE SUPERFAMILY MEMBER-RELATED"/>
    <property type="match status" value="1"/>
</dbReference>
<dbReference type="InterPro" id="IPR029069">
    <property type="entry name" value="HotDog_dom_sf"/>
</dbReference>
<evidence type="ECO:0000256" key="13">
    <source>
        <dbReference type="ARBA" id="ARBA00052976"/>
    </source>
</evidence>
<evidence type="ECO:0000256" key="17">
    <source>
        <dbReference type="ARBA" id="ARBA00081533"/>
    </source>
</evidence>
<evidence type="ECO:0000256" key="10">
    <source>
        <dbReference type="ARBA" id="ARBA00023128"/>
    </source>
</evidence>
<evidence type="ECO:0000256" key="16">
    <source>
        <dbReference type="ARBA" id="ARBA00067273"/>
    </source>
</evidence>
<reference evidence="20" key="1">
    <citation type="submission" date="2020-06" db="EMBL/GenBank/DDBJ databases">
        <authorList>
            <person name="Li T."/>
            <person name="Hu X."/>
            <person name="Zhang T."/>
            <person name="Song X."/>
            <person name="Zhang H."/>
            <person name="Dai N."/>
            <person name="Sheng W."/>
            <person name="Hou X."/>
            <person name="Wei L."/>
        </authorList>
    </citation>
    <scope>NUCLEOTIDE SEQUENCE</scope>
    <source>
        <strain evidence="20">G02</strain>
        <tissue evidence="20">Leaf</tissue>
    </source>
</reference>
<comment type="subunit">
    <text evidence="15">Homotetramer. Interacts with PCTP.</text>
</comment>
<evidence type="ECO:0000256" key="2">
    <source>
        <dbReference type="ARBA" id="ARBA00004173"/>
    </source>
</evidence>
<keyword evidence="12" id="KW-0539">Nucleus</keyword>
<evidence type="ECO:0000256" key="3">
    <source>
        <dbReference type="ARBA" id="ARBA00004186"/>
    </source>
</evidence>
<keyword evidence="11" id="KW-0206">Cytoskeleton</keyword>
<keyword evidence="8" id="KW-0007">Acetylation</keyword>
<comment type="similarity">
    <text evidence="5">Belongs to the thioesterase PaaI family.</text>
</comment>
<comment type="subcellular location">
    <subcellularLocation>
        <location evidence="3">Cytoplasm</location>
        <location evidence="3">Cytoskeleton</location>
        <location evidence="3">Spindle</location>
    </subcellularLocation>
    <subcellularLocation>
        <location evidence="4">Cytoplasm</location>
        <location evidence="4">Cytosol</location>
    </subcellularLocation>
    <subcellularLocation>
        <location evidence="2">Mitochondrion</location>
    </subcellularLocation>
    <subcellularLocation>
        <location evidence="1">Nucleus</location>
    </subcellularLocation>
</comment>
<evidence type="ECO:0000259" key="19">
    <source>
        <dbReference type="Pfam" id="PF03061"/>
    </source>
</evidence>
<evidence type="ECO:0000313" key="20">
    <source>
        <dbReference type="EMBL" id="KAL0379278.1"/>
    </source>
</evidence>
<sequence>MIGNKHLLMDLVDILPTPIGLPNGTCINAVKKGSVILGDKLRLDHDRTSRTLIGVGKQKDGIYLLSYEASVRSYHTSATSNYQLWHRRLGHASSQIISILPDTNSSVLVDLRMNRVIFVSKLNRHGPYSTPSSCGAHYFLTVVDDFSRAAWIRLNKMIVWNANTDISSMWVVRFVFRRTYLLPFGRHVNFFSRDVVFFETKFPYCEPTTTLVASIDNSPSATAYDDPLTHHSPLPLDLSNSLESRSENVASPQVASTSNRETVLDSNHLQDLFSTSDDRGSPSCVLGRSERSCQPNTRLKDYVCLTTRCVDPSASPLSNHRPQFLRLFVFGRNTQFHQSEIGQRMDLDSVKRLVEKEGGDYEFTVDSMPPRFIEPIVMQGLKIDHIERGRVVCSFTVPPRLLNTGNTLHGGATAALVDIVGSAVIFTMGAPTTGVSVEINVSYLSGADVGEEIEIESKALRVGKALAVVSVDFRSKKTGKLIAQGRHTKYLVLPSKM</sequence>
<dbReference type="AlphaFoldDB" id="A0AAW2RIJ4"/>
<evidence type="ECO:0000256" key="12">
    <source>
        <dbReference type="ARBA" id="ARBA00023242"/>
    </source>
</evidence>
<dbReference type="InterPro" id="IPR003736">
    <property type="entry name" value="PAAI_dom"/>
</dbReference>
<evidence type="ECO:0000256" key="6">
    <source>
        <dbReference type="ARBA" id="ARBA00022490"/>
    </source>
</evidence>
<keyword evidence="9" id="KW-0443">Lipid metabolism</keyword>
<dbReference type="PANTHER" id="PTHR21660:SF47">
    <property type="entry name" value="F19P19.27 PROTEIN"/>
    <property type="match status" value="1"/>
</dbReference>
<dbReference type="GO" id="GO:0005634">
    <property type="term" value="C:nucleus"/>
    <property type="evidence" value="ECO:0007669"/>
    <property type="project" value="UniProtKB-SubCell"/>
</dbReference>
<comment type="caution">
    <text evidence="20">The sequence shown here is derived from an EMBL/GenBank/DDBJ whole genome shotgun (WGS) entry which is preliminary data.</text>
</comment>
<evidence type="ECO:0000256" key="4">
    <source>
        <dbReference type="ARBA" id="ARBA00004514"/>
    </source>
</evidence>
<dbReference type="FunFam" id="3.10.129.10:FF:000021">
    <property type="entry name" value="Acyl-coenzyme A thioesterase 13"/>
    <property type="match status" value="1"/>
</dbReference>
<dbReference type="Pfam" id="PF03061">
    <property type="entry name" value="4HBT"/>
    <property type="match status" value="1"/>
</dbReference>
<evidence type="ECO:0000256" key="1">
    <source>
        <dbReference type="ARBA" id="ARBA00004123"/>
    </source>
</evidence>
<dbReference type="SUPFAM" id="SSF54637">
    <property type="entry name" value="Thioesterase/thiol ester dehydrase-isomerase"/>
    <property type="match status" value="1"/>
</dbReference>
<protein>
    <recommendedName>
        <fullName evidence="16">Acyl-coenzyme A thioesterase 13</fullName>
    </recommendedName>
    <alternativeName>
        <fullName evidence="17">Hotdog-fold thioesterase superfamily member 2</fullName>
    </alternativeName>
    <alternativeName>
        <fullName evidence="18">Thioesterase superfamily member 2</fullName>
    </alternativeName>
</protein>
<dbReference type="GO" id="GO:0047617">
    <property type="term" value="F:fatty acyl-CoA hydrolase activity"/>
    <property type="evidence" value="ECO:0007669"/>
    <property type="project" value="InterPro"/>
</dbReference>
<evidence type="ECO:0000256" key="11">
    <source>
        <dbReference type="ARBA" id="ARBA00023212"/>
    </source>
</evidence>
<dbReference type="GO" id="GO:0005819">
    <property type="term" value="C:spindle"/>
    <property type="evidence" value="ECO:0007669"/>
    <property type="project" value="UniProtKB-SubCell"/>
</dbReference>
<reference evidence="20" key="2">
    <citation type="journal article" date="2024" name="Plant">
        <title>Genomic evolution and insights into agronomic trait innovations of Sesamum species.</title>
        <authorList>
            <person name="Miao H."/>
            <person name="Wang L."/>
            <person name="Qu L."/>
            <person name="Liu H."/>
            <person name="Sun Y."/>
            <person name="Le M."/>
            <person name="Wang Q."/>
            <person name="Wei S."/>
            <person name="Zheng Y."/>
            <person name="Lin W."/>
            <person name="Duan Y."/>
            <person name="Cao H."/>
            <person name="Xiong S."/>
            <person name="Wang X."/>
            <person name="Wei L."/>
            <person name="Li C."/>
            <person name="Ma Q."/>
            <person name="Ju M."/>
            <person name="Zhao R."/>
            <person name="Li G."/>
            <person name="Mu C."/>
            <person name="Tian Q."/>
            <person name="Mei H."/>
            <person name="Zhang T."/>
            <person name="Gao T."/>
            <person name="Zhang H."/>
        </authorList>
    </citation>
    <scope>NUCLEOTIDE SEQUENCE</scope>
    <source>
        <strain evidence="20">G02</strain>
    </source>
</reference>
<evidence type="ECO:0000256" key="9">
    <source>
        <dbReference type="ARBA" id="ARBA00023098"/>
    </source>
</evidence>
<accession>A0AAW2RIJ4</accession>
<dbReference type="InterPro" id="IPR039298">
    <property type="entry name" value="ACOT13"/>
</dbReference>
<keyword evidence="10" id="KW-0496">Mitochondrion</keyword>
<feature type="domain" description="Thioesterase" evidence="19">
    <location>
        <begin position="406"/>
        <end position="480"/>
    </location>
</feature>
<evidence type="ECO:0000256" key="15">
    <source>
        <dbReference type="ARBA" id="ARBA00064709"/>
    </source>
</evidence>